<evidence type="ECO:0000313" key="6">
    <source>
        <dbReference type="EMBL" id="KEY73204.1"/>
    </source>
</evidence>
<dbReference type="Pfam" id="PF00732">
    <property type="entry name" value="GMC_oxred_N"/>
    <property type="match status" value="1"/>
</dbReference>
<evidence type="ECO:0000256" key="3">
    <source>
        <dbReference type="ARBA" id="ARBA00022630"/>
    </source>
</evidence>
<gene>
    <name evidence="6" type="ORF">S7711_04170</name>
</gene>
<evidence type="ECO:0000256" key="2">
    <source>
        <dbReference type="ARBA" id="ARBA00010790"/>
    </source>
</evidence>
<dbReference type="PANTHER" id="PTHR11552:SF147">
    <property type="entry name" value="CHOLINE DEHYDROGENASE, MITOCHONDRIAL"/>
    <property type="match status" value="1"/>
</dbReference>
<name>A0A084B6M5_STACB</name>
<feature type="domain" description="Glucose-methanol-choline oxidoreductase N-terminal" evidence="5">
    <location>
        <begin position="303"/>
        <end position="317"/>
    </location>
</feature>
<reference evidence="6 7" key="1">
    <citation type="journal article" date="2014" name="BMC Genomics">
        <title>Comparative genome sequencing reveals chemotype-specific gene clusters in the toxigenic black mold Stachybotrys.</title>
        <authorList>
            <person name="Semeiks J."/>
            <person name="Borek D."/>
            <person name="Otwinowski Z."/>
            <person name="Grishin N.V."/>
        </authorList>
    </citation>
    <scope>NUCLEOTIDE SEQUENCE [LARGE SCALE GENOMIC DNA]</scope>
    <source>
        <strain evidence="7">CBS 109288 / IBT 7711</strain>
    </source>
</reference>
<comment type="cofactor">
    <cofactor evidence="1">
        <name>FAD</name>
        <dbReference type="ChEBI" id="CHEBI:57692"/>
    </cofactor>
</comment>
<evidence type="ECO:0000256" key="1">
    <source>
        <dbReference type="ARBA" id="ARBA00001974"/>
    </source>
</evidence>
<dbReference type="InterPro" id="IPR000172">
    <property type="entry name" value="GMC_OxRdtase_N"/>
</dbReference>
<dbReference type="Proteomes" id="UP000028045">
    <property type="component" value="Unassembled WGS sequence"/>
</dbReference>
<dbReference type="PANTHER" id="PTHR11552">
    <property type="entry name" value="GLUCOSE-METHANOL-CHOLINE GMC OXIDOREDUCTASE"/>
    <property type="match status" value="1"/>
</dbReference>
<dbReference type="Gene3D" id="3.50.50.60">
    <property type="entry name" value="FAD/NAD(P)-binding domain"/>
    <property type="match status" value="1"/>
</dbReference>
<dbReference type="EMBL" id="KL647898">
    <property type="protein sequence ID" value="KEY73204.1"/>
    <property type="molecule type" value="Genomic_DNA"/>
</dbReference>
<accession>A0A084B6M5</accession>
<organism evidence="6 7">
    <name type="scientific">Stachybotrys chartarum (strain CBS 109288 / IBT 7711)</name>
    <name type="common">Toxic black mold</name>
    <name type="synonym">Stilbospora chartarum</name>
    <dbReference type="NCBI Taxonomy" id="1280523"/>
    <lineage>
        <taxon>Eukaryota</taxon>
        <taxon>Fungi</taxon>
        <taxon>Dikarya</taxon>
        <taxon>Ascomycota</taxon>
        <taxon>Pezizomycotina</taxon>
        <taxon>Sordariomycetes</taxon>
        <taxon>Hypocreomycetidae</taxon>
        <taxon>Hypocreales</taxon>
        <taxon>Stachybotryaceae</taxon>
        <taxon>Stachybotrys</taxon>
    </lineage>
</organism>
<dbReference type="Gene3D" id="3.30.560.10">
    <property type="entry name" value="Glucose Oxidase, domain 3"/>
    <property type="match status" value="1"/>
</dbReference>
<evidence type="ECO:0000313" key="7">
    <source>
        <dbReference type="Proteomes" id="UP000028045"/>
    </source>
</evidence>
<dbReference type="SUPFAM" id="SSF51905">
    <property type="entry name" value="FAD/NAD(P)-binding domain"/>
    <property type="match status" value="1"/>
</dbReference>
<sequence>MAADTSAFDIIIVGGGTAGLVLASRLSEDPFLQVLVLEAGLDLPQIPENLMQAVLTPVANTQLYKTLIDWDLKTTPQVIPSFLLSFSNQPHSGILTLWVEANLGGRELGLPQGKVLGSSSGLNGLSFTSSSKAVIDGWVELGNPSWEWSAFSQSLAQAYTVAKAPPHIAKPRNRQGPLQIAYAGDCMDEWPKVWADTIEALGYSGVQDTLTGQVVGGFVIPDTVDPALGIRSYAANAYLSSEVRRRPNLTVHTGAEVNKILLQRPSSSDPTGVAVATGVEFTDLTSGTTTTITAHREVVVAAGTFGSPKILELSGIGDA</sequence>
<dbReference type="AlphaFoldDB" id="A0A084B6M5"/>
<dbReference type="OrthoDB" id="269227at2759"/>
<protein>
    <recommendedName>
        <fullName evidence="5">Glucose-methanol-choline oxidoreductase N-terminal domain-containing protein</fullName>
    </recommendedName>
</protein>
<dbReference type="GO" id="GO:0050660">
    <property type="term" value="F:flavin adenine dinucleotide binding"/>
    <property type="evidence" value="ECO:0007669"/>
    <property type="project" value="InterPro"/>
</dbReference>
<keyword evidence="4" id="KW-0274">FAD</keyword>
<keyword evidence="3" id="KW-0285">Flavoprotein</keyword>
<proteinExistence type="inferred from homology"/>
<evidence type="ECO:0000259" key="5">
    <source>
        <dbReference type="PROSITE" id="PS00624"/>
    </source>
</evidence>
<evidence type="ECO:0000256" key="4">
    <source>
        <dbReference type="ARBA" id="ARBA00022827"/>
    </source>
</evidence>
<dbReference type="PROSITE" id="PS00624">
    <property type="entry name" value="GMC_OXRED_2"/>
    <property type="match status" value="1"/>
</dbReference>
<dbReference type="InterPro" id="IPR012132">
    <property type="entry name" value="GMC_OxRdtase"/>
</dbReference>
<dbReference type="HOGENOM" id="CLU_002865_1_1_1"/>
<dbReference type="InterPro" id="IPR036188">
    <property type="entry name" value="FAD/NAD-bd_sf"/>
</dbReference>
<keyword evidence="7" id="KW-1185">Reference proteome</keyword>
<comment type="similarity">
    <text evidence="2">Belongs to the GMC oxidoreductase family.</text>
</comment>
<dbReference type="GO" id="GO:0016614">
    <property type="term" value="F:oxidoreductase activity, acting on CH-OH group of donors"/>
    <property type="evidence" value="ECO:0007669"/>
    <property type="project" value="InterPro"/>
</dbReference>